<evidence type="ECO:0000256" key="5">
    <source>
        <dbReference type="ARBA" id="ARBA00022737"/>
    </source>
</evidence>
<evidence type="ECO:0000256" key="3">
    <source>
        <dbReference type="ARBA" id="ARBA00022475"/>
    </source>
</evidence>
<keyword evidence="8" id="KW-0449">Lipoprotein</keyword>
<evidence type="ECO:0000256" key="6">
    <source>
        <dbReference type="ARBA" id="ARBA00023136"/>
    </source>
</evidence>
<dbReference type="GO" id="GO:0005886">
    <property type="term" value="C:plasma membrane"/>
    <property type="evidence" value="ECO:0007669"/>
    <property type="project" value="UniProtKB-SubCell"/>
</dbReference>
<evidence type="ECO:0000313" key="13">
    <source>
        <dbReference type="Proteomes" id="UP000013137"/>
    </source>
</evidence>
<dbReference type="EMBL" id="AMWK01000015">
    <property type="protein sequence ID" value="ENY53642.1"/>
    <property type="molecule type" value="Genomic_DNA"/>
</dbReference>
<dbReference type="InterPro" id="IPR049890">
    <property type="entry name" value="VlpA-F-like_signal"/>
</dbReference>
<dbReference type="AlphaFoldDB" id="N9TZA9"/>
<evidence type="ECO:0000259" key="10">
    <source>
        <dbReference type="Pfam" id="PF03202"/>
    </source>
</evidence>
<dbReference type="RefSeq" id="WP_002882012.1">
    <property type="nucleotide sequence ID" value="NZ_AMWK01000015.1"/>
</dbReference>
<protein>
    <recommendedName>
        <fullName evidence="14">Lipoprotein</fullName>
    </recommendedName>
</protein>
<comment type="similarity">
    <text evidence="2">Belongs to the MG185/MG260 family.</text>
</comment>
<feature type="domain" description="Mycoplasma lipoprotein central" evidence="11">
    <location>
        <begin position="248"/>
        <end position="402"/>
    </location>
</feature>
<dbReference type="InterPro" id="IPR054825">
    <property type="entry name" value="P68-like"/>
</dbReference>
<accession>N9TZA9</accession>
<feature type="chain" id="PRO_5004153329" description="Lipoprotein" evidence="9">
    <location>
        <begin position="25"/>
        <end position="715"/>
    </location>
</feature>
<dbReference type="Proteomes" id="UP000013137">
    <property type="component" value="Unassembled WGS sequence"/>
</dbReference>
<sequence length="715" mass="80184">MKKSNKILISMASVAAIGALPLVAARCGGSQKFDQRNDGILKIATGFSETNNQGTAIKGIVEEYNNWLNSGSDKEKKERKEKGYLPVELVFLPNGYNTGPLSNKLSSKDQNTFWNIILNYPQAASILAQSEMNLALSDQEFDDLDLAPVFKNTNKPIAGNTNHEKWVVPFGVSSEMQSVNKLVLGKLLDELKTIGVKKGDEETAKKITEYINYYKGSNKKNYIDNDPTNGWNKDKANNLNQAKEDILAMNITLADDIFESYEKLIKFTIAAKKLFPVNVNRPILGIDSLATSINVMNASQSKGDLTKGYITPSDKHEVTGGYDYESFLTKNTDQNKVFEDLLKLVFEGIKAGAIWVGGGGAYGSNILTKHNMALNIGSTAGWHNTFIKSSSSKIYFIDKQENEIDKNRYFNLYQSKSSDDVVLQFNRIEDKNKNIIYSHDSNSEIKRFDKKFKTKNDQDKFIKELKDNFNFKLLEYEYDEDSNSLILGRDSKGDIVSSFKLEDAHKGKFKALGKIFNDDKNYSLVLDKSSISDKTISADGLLNEQDADWINSPLINKDGDKKSIFAQGPSMVLIHANESENKGTKLFVNWMFKHNIPGITLRGRGDSSTYNNIKPVDAFNRFGNYISPTNSYFADDKKEETIKVLNKATKLAFESFNQAIKDANNYQLAEDVSSVLSDKLRDSISTAGRKMVAQYTSNTAITFEDFMKQISNLFK</sequence>
<evidence type="ECO:0000256" key="4">
    <source>
        <dbReference type="ARBA" id="ARBA00022729"/>
    </source>
</evidence>
<proteinExistence type="inferred from homology"/>
<dbReference type="OrthoDB" id="393769at2"/>
<evidence type="ECO:0000313" key="12">
    <source>
        <dbReference type="EMBL" id="ENY53642.1"/>
    </source>
</evidence>
<gene>
    <name evidence="12" type="ORF">MALK_5840</name>
</gene>
<dbReference type="InterPro" id="IPR004890">
    <property type="entry name" value="Lipoprotein_10_C"/>
</dbReference>
<evidence type="ECO:0000256" key="2">
    <source>
        <dbReference type="ARBA" id="ARBA00009031"/>
    </source>
</evidence>
<keyword evidence="3" id="KW-1003">Cell membrane</keyword>
<evidence type="ECO:0000256" key="8">
    <source>
        <dbReference type="ARBA" id="ARBA00023288"/>
    </source>
</evidence>
<feature type="domain" description="Mycoplasma lipoprotein C-terminal" evidence="10">
    <location>
        <begin position="566"/>
        <end position="690"/>
    </location>
</feature>
<dbReference type="Pfam" id="PF03202">
    <property type="entry name" value="Lipoprotein_10"/>
    <property type="match status" value="1"/>
</dbReference>
<keyword evidence="7" id="KW-0564">Palmitate</keyword>
<feature type="signal peptide" evidence="9">
    <location>
        <begin position="1"/>
        <end position="24"/>
    </location>
</feature>
<keyword evidence="5" id="KW-0677">Repeat</keyword>
<comment type="caution">
    <text evidence="12">The sequence shown here is derived from an EMBL/GenBank/DDBJ whole genome shotgun (WGS) entry which is preliminary data.</text>
</comment>
<keyword evidence="13" id="KW-1185">Reference proteome</keyword>
<evidence type="ECO:0000256" key="7">
    <source>
        <dbReference type="ARBA" id="ARBA00023139"/>
    </source>
</evidence>
<keyword evidence="6" id="KW-0472">Membrane</keyword>
<dbReference type="NCBIfam" id="NF045826">
    <property type="entry name" value="lipo_P68"/>
    <property type="match status" value="1"/>
</dbReference>
<dbReference type="Pfam" id="PF03305">
    <property type="entry name" value="Lipoprotein_X"/>
    <property type="match status" value="1"/>
</dbReference>
<evidence type="ECO:0000256" key="1">
    <source>
        <dbReference type="ARBA" id="ARBA00004193"/>
    </source>
</evidence>
<dbReference type="NCBIfam" id="NF033817">
    <property type="entry name" value="Mplas_variab_LP"/>
    <property type="match status" value="1"/>
</dbReference>
<dbReference type="PATRIC" id="fig|1188234.3.peg.560"/>
<dbReference type="eggNOG" id="COG1653">
    <property type="taxonomic scope" value="Bacteria"/>
</dbReference>
<evidence type="ECO:0008006" key="14">
    <source>
        <dbReference type="Google" id="ProtNLM"/>
    </source>
</evidence>
<keyword evidence="4 9" id="KW-0732">Signal</keyword>
<comment type="subcellular location">
    <subcellularLocation>
        <location evidence="1">Cell membrane</location>
        <topology evidence="1">Lipid-anchor</topology>
    </subcellularLocation>
</comment>
<evidence type="ECO:0000256" key="9">
    <source>
        <dbReference type="SAM" id="SignalP"/>
    </source>
</evidence>
<name>N9TZA9_9BACT</name>
<organism evidence="12 13">
    <name type="scientific">Metamycoplasma alkalescens 14918</name>
    <dbReference type="NCBI Taxonomy" id="1188234"/>
    <lineage>
        <taxon>Bacteria</taxon>
        <taxon>Bacillati</taxon>
        <taxon>Mycoplasmatota</taxon>
        <taxon>Mycoplasmoidales</taxon>
        <taxon>Metamycoplasmataceae</taxon>
        <taxon>Metamycoplasma</taxon>
    </lineage>
</organism>
<evidence type="ECO:0000259" key="11">
    <source>
        <dbReference type="Pfam" id="PF03305"/>
    </source>
</evidence>
<reference evidence="12 13" key="1">
    <citation type="journal article" date="2013" name="Genome Announc.">
        <title>Draft Genome Sequences of Mycoplasma alkalescens, Mycoplasma arginini, and Mycoplasma bovigenitalium, Three Species with Equivocal Pathogenic Status for Cattle.</title>
        <authorList>
            <person name="Manso-Silvan L."/>
            <person name="Tardy F."/>
            <person name="Baranowski E."/>
            <person name="Barre A."/>
            <person name="Blanchard A."/>
            <person name="Breton M."/>
            <person name="Couture C."/>
            <person name="Citti C."/>
            <person name="Dordet-Frisoni E."/>
            <person name="Dupuy V."/>
            <person name="Gaurivaud P."/>
            <person name="Jacob D."/>
            <person name="Lemaitre C."/>
            <person name="Nikolski M."/>
            <person name="Nouvel L.X."/>
            <person name="Poumarat F."/>
            <person name="Thebault P."/>
            <person name="Theil S."/>
            <person name="Thiaucourt F."/>
            <person name="Sirand-Pugnet P."/>
        </authorList>
    </citation>
    <scope>NUCLEOTIDE SEQUENCE [LARGE SCALE GENOMIC DNA]</scope>
    <source>
        <strain evidence="12 13">14918</strain>
    </source>
</reference>
<dbReference type="InterPro" id="IPR004984">
    <property type="entry name" value="Mycoplasma_lipoprotein_cen_dom"/>
</dbReference>